<evidence type="ECO:0000313" key="5">
    <source>
        <dbReference type="Ensembl" id="ENSSMAP00000002835.2"/>
    </source>
</evidence>
<dbReference type="PROSITE" id="PS01091">
    <property type="entry name" value="TATD_3"/>
    <property type="match status" value="1"/>
</dbReference>
<reference evidence="5" key="2">
    <citation type="submission" date="2025-08" db="UniProtKB">
        <authorList>
            <consortium name="Ensembl"/>
        </authorList>
    </citation>
    <scope>IDENTIFICATION</scope>
</reference>
<dbReference type="Gene3D" id="3.20.20.140">
    <property type="entry name" value="Metal-dependent hydrolases"/>
    <property type="match status" value="1"/>
</dbReference>
<organism evidence="5 6">
    <name type="scientific">Scophthalmus maximus</name>
    <name type="common">Turbot</name>
    <name type="synonym">Psetta maxima</name>
    <dbReference type="NCBI Taxonomy" id="52904"/>
    <lineage>
        <taxon>Eukaryota</taxon>
        <taxon>Metazoa</taxon>
        <taxon>Chordata</taxon>
        <taxon>Craniata</taxon>
        <taxon>Vertebrata</taxon>
        <taxon>Euteleostomi</taxon>
        <taxon>Actinopterygii</taxon>
        <taxon>Neopterygii</taxon>
        <taxon>Teleostei</taxon>
        <taxon>Neoteleostei</taxon>
        <taxon>Acanthomorphata</taxon>
        <taxon>Carangaria</taxon>
        <taxon>Pleuronectiformes</taxon>
        <taxon>Pleuronectoidei</taxon>
        <taxon>Scophthalmidae</taxon>
        <taxon>Scophthalmus</taxon>
    </lineage>
</organism>
<dbReference type="FunFam" id="3.20.20.140:FF:000027">
    <property type="entry name" value="putative deoxyribonuclease TATDN2"/>
    <property type="match status" value="1"/>
</dbReference>
<reference evidence="5" key="1">
    <citation type="submission" date="2023-05" db="EMBL/GenBank/DDBJ databases">
        <title>High-quality long-read genome of Scophthalmus maximus.</title>
        <authorList>
            <person name="Lien S."/>
            <person name="Martinez P."/>
        </authorList>
    </citation>
    <scope>NUCLEOTIDE SEQUENCE [LARGE SCALE GENOMIC DNA]</scope>
</reference>
<feature type="signal peptide" evidence="4">
    <location>
        <begin position="1"/>
        <end position="18"/>
    </location>
</feature>
<gene>
    <name evidence="5" type="primary">tatdn2</name>
</gene>
<feature type="chain" id="PRO_5034328516" evidence="4">
    <location>
        <begin position="19"/>
        <end position="785"/>
    </location>
</feature>
<keyword evidence="2" id="KW-0378">Hydrolase</keyword>
<accession>A0A8D2ZIP1</accession>
<dbReference type="PROSITE" id="PS01090">
    <property type="entry name" value="TATD_2"/>
    <property type="match status" value="1"/>
</dbReference>
<dbReference type="Proteomes" id="UP000694558">
    <property type="component" value="Chromosome 6"/>
</dbReference>
<dbReference type="SUPFAM" id="SSF51556">
    <property type="entry name" value="Metallo-dependent hydrolases"/>
    <property type="match status" value="1"/>
</dbReference>
<dbReference type="CDD" id="cd01310">
    <property type="entry name" value="TatD_DNAse"/>
    <property type="match status" value="1"/>
</dbReference>
<name>A0A8D2ZIP1_SCOMX</name>
<proteinExistence type="inferred from homology"/>
<dbReference type="Pfam" id="PF01026">
    <property type="entry name" value="TatD_DNase"/>
    <property type="match status" value="1"/>
</dbReference>
<keyword evidence="4" id="KW-0732">Signal</keyword>
<dbReference type="GeneTree" id="ENSGT00940000155616"/>
<dbReference type="PROSITE" id="PS01137">
    <property type="entry name" value="TATD_1"/>
    <property type="match status" value="1"/>
</dbReference>
<evidence type="ECO:0000256" key="1">
    <source>
        <dbReference type="ARBA" id="ARBA00009275"/>
    </source>
</evidence>
<dbReference type="AlphaFoldDB" id="A0A8D2ZIP1"/>
<feature type="region of interest" description="Disordered" evidence="3">
    <location>
        <begin position="38"/>
        <end position="62"/>
    </location>
</feature>
<dbReference type="Ensembl" id="ENSSMAT00000002884.2">
    <property type="protein sequence ID" value="ENSSMAP00000002835.2"/>
    <property type="gene ID" value="ENSSMAG00000001757.2"/>
</dbReference>
<evidence type="ECO:0000313" key="6">
    <source>
        <dbReference type="Proteomes" id="UP000694558"/>
    </source>
</evidence>
<sequence>MVFLFISCLLSYLIRINMDSCRKKLKFKWRRTAVTSPTHLQTRDAGSYTPSPLNMSPDKDSKTLPLCDSPGPEGLGELSLDTPKRKAEVLGKSIPSARKIKLRKRSRKNNETFTAKVNLYWKFCSVCCLTCAVSCIMFSEEMTSCSVLLHHNYQEKPMDNSSTQLESTESQQVSPLPSHSFIFKKKARTPEEGSKAIYRMAVIAALDSTNPRRSTSDIPATDAGSLSLLLVPSPVKTEVRSPVSADRTVINMNSSLQEDRWSPPWVCEDTEAQGDSVDPKTDERVSQLTLTLSCSFVHLANACNYFPLYFFQTVVIEEEDSPKSYGAQDSSFVKRTCQDTENETESEDCDLSLPALEYIPESLPCFMTPQNGSAHDLHHQSPSENSSHSFLSSMETIAAEDMETPFPRPQRTVFVSFKQPQSPNTGPSKATRDEMKNFCSSDVKVCLSDPFALPRSLNRGVSNPFWSSTTTRRRSDVGSNVHYPPYSFTHGGTPKRRFSQGAEPTCTGYPYLDSQLGFIDTHCHVDMLYAKLGFRGTFSSFRRLYQSSFPSEFRGCIADFCNPGIMVKEALWEGLLSEDMVWGAFGCHPHFAKDYSSVHERNILMAMRHPKAVAFGEMGLDYSHKNSTKASTQKEVFERQLRLAVAMQKPLVIHCRDADDDLLATMKKCVPRDHKIHRHCFTNSYPVIEPFLAEFPNLYVGFTALITYSRATEARDAVRQIPLNRIVLETDAPYFLPRQVNKDVCRFSHPGMGIHTLQELSLLKGEDMATVLATVRNNTTQLYGI</sequence>
<dbReference type="PANTHER" id="PTHR46363">
    <property type="entry name" value="DEOXYRIBONUCLEASE TATDN2-RELATED"/>
    <property type="match status" value="1"/>
</dbReference>
<dbReference type="InterPro" id="IPR001130">
    <property type="entry name" value="TatD-like"/>
</dbReference>
<evidence type="ECO:0000256" key="2">
    <source>
        <dbReference type="ARBA" id="ARBA00022801"/>
    </source>
</evidence>
<comment type="similarity">
    <text evidence="1">Belongs to the metallo-dependent hydrolases superfamily. TatD-type hydrolase family.</text>
</comment>
<dbReference type="InterPro" id="IPR018228">
    <property type="entry name" value="DNase_TatD-rel_CS"/>
</dbReference>
<evidence type="ECO:0000256" key="3">
    <source>
        <dbReference type="SAM" id="MobiDB-lite"/>
    </source>
</evidence>
<protein>
    <submittedName>
        <fullName evidence="5">TatD DNase domain containing 2</fullName>
    </submittedName>
</protein>
<evidence type="ECO:0000256" key="4">
    <source>
        <dbReference type="SAM" id="SignalP"/>
    </source>
</evidence>
<dbReference type="GO" id="GO:0016788">
    <property type="term" value="F:hydrolase activity, acting on ester bonds"/>
    <property type="evidence" value="ECO:0007669"/>
    <property type="project" value="InterPro"/>
</dbReference>
<dbReference type="PANTHER" id="PTHR46363:SF1">
    <property type="entry name" value="DEOXYRIBONUCLEASE TATDN2-RELATED"/>
    <property type="match status" value="1"/>
</dbReference>
<dbReference type="InterPro" id="IPR032466">
    <property type="entry name" value="Metal_Hydrolase"/>
</dbReference>